<keyword evidence="1" id="KW-1133">Transmembrane helix</keyword>
<dbReference type="EMBL" id="AGUD01000241">
    <property type="protein sequence ID" value="EHN10104.1"/>
    <property type="molecule type" value="Genomic_DNA"/>
</dbReference>
<evidence type="ECO:0000256" key="1">
    <source>
        <dbReference type="SAM" id="Phobius"/>
    </source>
</evidence>
<keyword evidence="1" id="KW-0812">Transmembrane</keyword>
<reference evidence="3 4" key="1">
    <citation type="journal article" date="2013" name="Biodegradation">
        <title>Quantitative proteomic analysis of ibuprofen-degrading Patulibacter sp. strain I11.</title>
        <authorList>
            <person name="Almeida B."/>
            <person name="Kjeldal H."/>
            <person name="Lolas I."/>
            <person name="Knudsen A.D."/>
            <person name="Carvalho G."/>
            <person name="Nielsen K.L."/>
            <person name="Barreto Crespo M.T."/>
            <person name="Stensballe A."/>
            <person name="Nielsen J.L."/>
        </authorList>
    </citation>
    <scope>NUCLEOTIDE SEQUENCE [LARGE SCALE GENOMIC DNA]</scope>
    <source>
        <strain evidence="3 4">I11</strain>
    </source>
</reference>
<sequence length="223" mass="24041">MPFPSRRPSVVLLALLLAVGVAAPAAAHQADPDYDSVLHGVRPAASGLQVTVLDRGDRLALLNESGRRIEVPGYQGEPYLRLLPDGTVQENQRSPAAYLNDDPKGTTPVPRVADAKATPVWQTVDKAGRIEFHDHRIHWMGARRPPQVTDPGKRTKVYDWKVPIRVDGRPATIDGTLFWSPQEGGAPVAAIVALAVVLVAALATVLLVRRRRGAGGGAQEDVW</sequence>
<feature type="chain" id="PRO_5003531297" evidence="2">
    <location>
        <begin position="28"/>
        <end position="223"/>
    </location>
</feature>
<evidence type="ECO:0000313" key="3">
    <source>
        <dbReference type="EMBL" id="EHN10104.1"/>
    </source>
</evidence>
<dbReference type="OrthoDB" id="5241181at2"/>
<dbReference type="Proteomes" id="UP000005143">
    <property type="component" value="Unassembled WGS sequence"/>
</dbReference>
<accession>H0E8A3</accession>
<protein>
    <submittedName>
        <fullName evidence="3">Uncharacterized protein</fullName>
    </submittedName>
</protein>
<keyword evidence="2" id="KW-0732">Signal</keyword>
<feature type="transmembrane region" description="Helical" evidence="1">
    <location>
        <begin position="188"/>
        <end position="208"/>
    </location>
</feature>
<evidence type="ECO:0000313" key="4">
    <source>
        <dbReference type="Proteomes" id="UP000005143"/>
    </source>
</evidence>
<organism evidence="3 4">
    <name type="scientific">Patulibacter medicamentivorans</name>
    <dbReference type="NCBI Taxonomy" id="1097667"/>
    <lineage>
        <taxon>Bacteria</taxon>
        <taxon>Bacillati</taxon>
        <taxon>Actinomycetota</taxon>
        <taxon>Thermoleophilia</taxon>
        <taxon>Solirubrobacterales</taxon>
        <taxon>Patulibacteraceae</taxon>
        <taxon>Patulibacter</taxon>
    </lineage>
</organism>
<proteinExistence type="predicted"/>
<gene>
    <name evidence="3" type="ORF">PAI11_30640</name>
</gene>
<name>H0E8A3_9ACTN</name>
<feature type="signal peptide" evidence="2">
    <location>
        <begin position="1"/>
        <end position="27"/>
    </location>
</feature>
<comment type="caution">
    <text evidence="3">The sequence shown here is derived from an EMBL/GenBank/DDBJ whole genome shotgun (WGS) entry which is preliminary data.</text>
</comment>
<evidence type="ECO:0000256" key="2">
    <source>
        <dbReference type="SAM" id="SignalP"/>
    </source>
</evidence>
<keyword evidence="4" id="KW-1185">Reference proteome</keyword>
<dbReference type="AlphaFoldDB" id="H0E8A3"/>
<keyword evidence="1" id="KW-0472">Membrane</keyword>
<dbReference type="RefSeq" id="WP_007576753.1">
    <property type="nucleotide sequence ID" value="NZ_AGUD01000241.1"/>
</dbReference>